<comment type="cofactor">
    <cofactor evidence="1">
        <name>Mg(2+)</name>
        <dbReference type="ChEBI" id="CHEBI:18420"/>
    </cofactor>
</comment>
<dbReference type="InterPro" id="IPR002646">
    <property type="entry name" value="PolA_pol_head_dom"/>
</dbReference>
<name>E8U793_DEIML</name>
<protein>
    <submittedName>
        <fullName evidence="13">Polynucleotide adenylyltransferase region</fullName>
    </submittedName>
</protein>
<dbReference type="KEGG" id="dmr:Deima_1281"/>
<keyword evidence="5" id="KW-0819">tRNA processing</keyword>
<evidence type="ECO:0000256" key="9">
    <source>
        <dbReference type="ARBA" id="ARBA00022842"/>
    </source>
</evidence>
<comment type="similarity">
    <text evidence="2 11">Belongs to the tRNA nucleotidyltransferase/poly(A) polymerase family.</text>
</comment>
<dbReference type="GO" id="GO:0046872">
    <property type="term" value="F:metal ion binding"/>
    <property type="evidence" value="ECO:0007669"/>
    <property type="project" value="UniProtKB-KW"/>
</dbReference>
<sequence length="474" mass="49330" precursor="true">MTLRDLLPAAPPVTVPAPATAPEGQEALRAWRAPALLVTDDEGRAVGVLTPAGVEAAPTLAADAPARAARAALRSAPAVIVQDGERPLGVLTAADLAEPAHADLAGRVWSALRPEDARVLLDLQALAGRGARVVLVGGAVRDALLGGTPSDLDVVVTGADVPALAAHWSAEHGGRALTHEAFGNATLTLPGERTLDLIRARTEQYPMPGANPEPRPGTLAQDLARRDFSVNALALPAGEDGLLDLHGGLGDLQARTLRPLHARSFREDPSRLVRGARLGARLGFAAHPELLAQVPDALDLAQRTPRLHAELRLLLQEPRPGRAARTLHAWGAGSLLPDGAAEHLEALDARQDAGEAVPPVVYAAALLAAAPDPAGLAARLGLGERPGALLQRSLGERPFPPGTPEAQLRARLRPDAYTPLTGRDVTALGVPPGPAVGRALGHLAQLRRAGVVRSREEEQAALRAYLTEGTCSDR</sequence>
<reference evidence="14" key="2">
    <citation type="submission" date="2011-01" db="EMBL/GenBank/DDBJ databases">
        <title>The complete genome of Deinococcus maricopensis DSM 21211.</title>
        <authorList>
            <consortium name="US DOE Joint Genome Institute (JGI-PGF)"/>
            <person name="Lucas S."/>
            <person name="Copeland A."/>
            <person name="Lapidus A."/>
            <person name="Goodwin L."/>
            <person name="Pitluck S."/>
            <person name="Kyrpides N."/>
            <person name="Mavromatis K."/>
            <person name="Pagani I."/>
            <person name="Ivanova N."/>
            <person name="Ovchinnikova G."/>
            <person name="Zeytun A."/>
            <person name="Detter J.C."/>
            <person name="Han C."/>
            <person name="Land M."/>
            <person name="Hauser L."/>
            <person name="Markowitz V."/>
            <person name="Cheng J.-F."/>
            <person name="Hugenholtz P."/>
            <person name="Woyke T."/>
            <person name="Wu D."/>
            <person name="Pukall R."/>
            <person name="Gehrich-Schroeter G."/>
            <person name="Brambilla E."/>
            <person name="Klenk H.-P."/>
            <person name="Eisen J.A."/>
        </authorList>
    </citation>
    <scope>NUCLEOTIDE SEQUENCE [LARGE SCALE GENOMIC DNA]</scope>
    <source>
        <strain evidence="14">DSM 21211 / LMG 22137 / NRRL B-23946 / LB-34</strain>
    </source>
</reference>
<dbReference type="STRING" id="709986.Deima_1281"/>
<dbReference type="SUPFAM" id="SSF81301">
    <property type="entry name" value="Nucleotidyltransferase"/>
    <property type="match status" value="1"/>
</dbReference>
<dbReference type="eggNOG" id="COG0617">
    <property type="taxonomic scope" value="Bacteria"/>
</dbReference>
<dbReference type="HOGENOM" id="CLU_015961_5_1_0"/>
<accession>E8U793</accession>
<evidence type="ECO:0000256" key="4">
    <source>
        <dbReference type="ARBA" id="ARBA00022679"/>
    </source>
</evidence>
<dbReference type="Proteomes" id="UP000008635">
    <property type="component" value="Chromosome"/>
</dbReference>
<keyword evidence="7" id="KW-0479">Metal-binding</keyword>
<dbReference type="EMBL" id="CP002454">
    <property type="protein sequence ID" value="ADV66932.1"/>
    <property type="molecule type" value="Genomic_DNA"/>
</dbReference>
<dbReference type="PANTHER" id="PTHR47788">
    <property type="entry name" value="POLYA POLYMERASE"/>
    <property type="match status" value="1"/>
</dbReference>
<evidence type="ECO:0000313" key="13">
    <source>
        <dbReference type="EMBL" id="ADV66932.1"/>
    </source>
</evidence>
<dbReference type="PANTHER" id="PTHR47788:SF1">
    <property type="entry name" value="A-ADDING TRNA NUCLEOTIDYLTRANSFERASE"/>
    <property type="match status" value="1"/>
</dbReference>
<evidence type="ECO:0000256" key="5">
    <source>
        <dbReference type="ARBA" id="ARBA00022694"/>
    </source>
</evidence>
<keyword evidence="8" id="KW-0547">Nucleotide-binding</keyword>
<keyword evidence="14" id="KW-1185">Reference proteome</keyword>
<evidence type="ECO:0000256" key="1">
    <source>
        <dbReference type="ARBA" id="ARBA00001946"/>
    </source>
</evidence>
<organism evidence="13 14">
    <name type="scientific">Deinococcus maricopensis (strain DSM 21211 / LMG 22137 / NRRL B-23946 / LB-34)</name>
    <dbReference type="NCBI Taxonomy" id="709986"/>
    <lineage>
        <taxon>Bacteria</taxon>
        <taxon>Thermotogati</taxon>
        <taxon>Deinococcota</taxon>
        <taxon>Deinococci</taxon>
        <taxon>Deinococcales</taxon>
        <taxon>Deinococcaceae</taxon>
        <taxon>Deinococcus</taxon>
    </lineage>
</organism>
<feature type="domain" description="Poly A polymerase head" evidence="12">
    <location>
        <begin position="135"/>
        <end position="258"/>
    </location>
</feature>
<evidence type="ECO:0000256" key="8">
    <source>
        <dbReference type="ARBA" id="ARBA00022741"/>
    </source>
</evidence>
<dbReference type="RefSeq" id="WP_013556437.1">
    <property type="nucleotide sequence ID" value="NC_014958.1"/>
</dbReference>
<dbReference type="AlphaFoldDB" id="E8U793"/>
<evidence type="ECO:0000256" key="2">
    <source>
        <dbReference type="ARBA" id="ARBA00007265"/>
    </source>
</evidence>
<keyword evidence="9" id="KW-0460">Magnesium</keyword>
<dbReference type="SUPFAM" id="SSF54631">
    <property type="entry name" value="CBS-domain pair"/>
    <property type="match status" value="1"/>
</dbReference>
<evidence type="ECO:0000313" key="14">
    <source>
        <dbReference type="Proteomes" id="UP000008635"/>
    </source>
</evidence>
<dbReference type="Pfam" id="PF01743">
    <property type="entry name" value="PolyA_pol"/>
    <property type="match status" value="1"/>
</dbReference>
<dbReference type="GO" id="GO:0008033">
    <property type="term" value="P:tRNA processing"/>
    <property type="evidence" value="ECO:0007669"/>
    <property type="project" value="UniProtKB-KW"/>
</dbReference>
<dbReference type="Gene3D" id="1.10.3090.10">
    <property type="entry name" value="cca-adding enzyme, domain 2"/>
    <property type="match status" value="1"/>
</dbReference>
<evidence type="ECO:0000259" key="12">
    <source>
        <dbReference type="Pfam" id="PF01743"/>
    </source>
</evidence>
<keyword evidence="6 13" id="KW-0548">Nucleotidyltransferase</keyword>
<keyword evidence="10 11" id="KW-0694">RNA-binding</keyword>
<evidence type="ECO:0000256" key="3">
    <source>
        <dbReference type="ARBA" id="ARBA00022555"/>
    </source>
</evidence>
<dbReference type="GO" id="GO:0000166">
    <property type="term" value="F:nucleotide binding"/>
    <property type="evidence" value="ECO:0007669"/>
    <property type="project" value="UniProtKB-KW"/>
</dbReference>
<evidence type="ECO:0000256" key="10">
    <source>
        <dbReference type="ARBA" id="ARBA00022884"/>
    </source>
</evidence>
<dbReference type="SUPFAM" id="SSF81891">
    <property type="entry name" value="Poly A polymerase C-terminal region-like"/>
    <property type="match status" value="1"/>
</dbReference>
<evidence type="ECO:0000256" key="6">
    <source>
        <dbReference type="ARBA" id="ARBA00022695"/>
    </source>
</evidence>
<dbReference type="InterPro" id="IPR052390">
    <property type="entry name" value="tRNA_nt/polyA_polymerase"/>
</dbReference>
<dbReference type="InterPro" id="IPR043519">
    <property type="entry name" value="NT_sf"/>
</dbReference>
<keyword evidence="3" id="KW-0820">tRNA-binding</keyword>
<keyword evidence="4 11" id="KW-0808">Transferase</keyword>
<dbReference type="InterPro" id="IPR046342">
    <property type="entry name" value="CBS_dom_sf"/>
</dbReference>
<dbReference type="Gene3D" id="3.30.460.10">
    <property type="entry name" value="Beta Polymerase, domain 2"/>
    <property type="match status" value="1"/>
</dbReference>
<evidence type="ECO:0000256" key="7">
    <source>
        <dbReference type="ARBA" id="ARBA00022723"/>
    </source>
</evidence>
<proteinExistence type="inferred from homology"/>
<dbReference type="GO" id="GO:0016779">
    <property type="term" value="F:nucleotidyltransferase activity"/>
    <property type="evidence" value="ECO:0007669"/>
    <property type="project" value="UniProtKB-KW"/>
</dbReference>
<reference evidence="13 14" key="1">
    <citation type="journal article" date="2011" name="Stand. Genomic Sci.">
        <title>Complete genome sequence of Deinococcus maricopensis type strain (LB-34).</title>
        <authorList>
            <person name="Pukall R."/>
            <person name="Zeytun A."/>
            <person name="Lucas S."/>
            <person name="Lapidus A."/>
            <person name="Hammon N."/>
            <person name="Deshpande S."/>
            <person name="Nolan M."/>
            <person name="Cheng J.F."/>
            <person name="Pitluck S."/>
            <person name="Liolios K."/>
            <person name="Pagani I."/>
            <person name="Mikhailova N."/>
            <person name="Ivanova N."/>
            <person name="Mavromatis K."/>
            <person name="Pati A."/>
            <person name="Tapia R."/>
            <person name="Han C."/>
            <person name="Goodwin L."/>
            <person name="Chen A."/>
            <person name="Palaniappan K."/>
            <person name="Land M."/>
            <person name="Hauser L."/>
            <person name="Chang Y.J."/>
            <person name="Jeffries C.D."/>
            <person name="Brambilla E.M."/>
            <person name="Rohde M."/>
            <person name="Goker M."/>
            <person name="Detter J.C."/>
            <person name="Woyke T."/>
            <person name="Bristow J."/>
            <person name="Eisen J.A."/>
            <person name="Markowitz V."/>
            <person name="Hugenholtz P."/>
            <person name="Kyrpides N.C."/>
            <person name="Klenk H.P."/>
        </authorList>
    </citation>
    <scope>NUCLEOTIDE SEQUENCE [LARGE SCALE GENOMIC DNA]</scope>
    <source>
        <strain evidence="14">DSM 21211 / LMG 22137 / NRRL B-23946 / LB-34</strain>
    </source>
</reference>
<evidence type="ECO:0000256" key="11">
    <source>
        <dbReference type="RuleBase" id="RU003953"/>
    </source>
</evidence>
<gene>
    <name evidence="13" type="ordered locus">Deima_1281</name>
</gene>
<dbReference type="CDD" id="cd05398">
    <property type="entry name" value="NT_ClassII-CCAase"/>
    <property type="match status" value="1"/>
</dbReference>
<dbReference type="GO" id="GO:0000049">
    <property type="term" value="F:tRNA binding"/>
    <property type="evidence" value="ECO:0007669"/>
    <property type="project" value="UniProtKB-KW"/>
</dbReference>